<gene>
    <name evidence="3" type="ORF">ABIC99_003875</name>
</gene>
<organism evidence="3 4">
    <name type="scientific">Sphaerotilus sulfidivorans</name>
    <dbReference type="NCBI Taxonomy" id="639200"/>
    <lineage>
        <taxon>Bacteria</taxon>
        <taxon>Pseudomonadati</taxon>
        <taxon>Pseudomonadota</taxon>
        <taxon>Betaproteobacteria</taxon>
        <taxon>Burkholderiales</taxon>
        <taxon>Sphaerotilaceae</taxon>
        <taxon>Sphaerotilus</taxon>
    </lineage>
</organism>
<dbReference type="Pfam" id="PF13391">
    <property type="entry name" value="HNH_2"/>
    <property type="match status" value="1"/>
</dbReference>
<evidence type="ECO:0000313" key="3">
    <source>
        <dbReference type="EMBL" id="MET3606040.1"/>
    </source>
</evidence>
<evidence type="ECO:0000256" key="1">
    <source>
        <dbReference type="SAM" id="MobiDB-lite"/>
    </source>
</evidence>
<reference evidence="3 4" key="1">
    <citation type="submission" date="2024-06" db="EMBL/GenBank/DDBJ databases">
        <title>Genomic Encyclopedia of Type Strains, Phase IV (KMG-IV): sequencing the most valuable type-strain genomes for metagenomic binning, comparative biology and taxonomic classification.</title>
        <authorList>
            <person name="Goeker M."/>
        </authorList>
    </citation>
    <scope>NUCLEOTIDE SEQUENCE [LARGE SCALE GENOMIC DNA]</scope>
    <source>
        <strain evidence="3 4">D-501</strain>
    </source>
</reference>
<dbReference type="RefSeq" id="WP_244954307.1">
    <property type="nucleotide sequence ID" value="NZ_CP035708.1"/>
</dbReference>
<dbReference type="EMBL" id="JBEPLS010000031">
    <property type="protein sequence ID" value="MET3606040.1"/>
    <property type="molecule type" value="Genomic_DNA"/>
</dbReference>
<evidence type="ECO:0000259" key="2">
    <source>
        <dbReference type="Pfam" id="PF13391"/>
    </source>
</evidence>
<evidence type="ECO:0000313" key="4">
    <source>
        <dbReference type="Proteomes" id="UP001549111"/>
    </source>
</evidence>
<feature type="domain" description="HNH nuclease" evidence="2">
    <location>
        <begin position="158"/>
        <end position="207"/>
    </location>
</feature>
<comment type="caution">
    <text evidence="3">The sequence shown here is derived from an EMBL/GenBank/DDBJ whole genome shotgun (WGS) entry which is preliminary data.</text>
</comment>
<proteinExistence type="predicted"/>
<dbReference type="Proteomes" id="UP001549111">
    <property type="component" value="Unassembled WGS sequence"/>
</dbReference>
<feature type="compositionally biased region" description="Basic and acidic residues" evidence="1">
    <location>
        <begin position="234"/>
        <end position="250"/>
    </location>
</feature>
<protein>
    <recommendedName>
        <fullName evidence="2">HNH nuclease domain-containing protein</fullName>
    </recommendedName>
</protein>
<dbReference type="InterPro" id="IPR003615">
    <property type="entry name" value="HNH_nuc"/>
</dbReference>
<feature type="region of interest" description="Disordered" evidence="1">
    <location>
        <begin position="231"/>
        <end position="257"/>
    </location>
</feature>
<sequence length="257" mass="28889">MLARSSVEATRQPVRKGDVVWLLRRLGISSPGRYRFVYAFVVEADPQVVAGFNRMEGSTGLWMPDSPVVSDQDWFAAFFKRMGSGGTSFQALQPADVEQLRKLFETAAAAPTTEPETLASEAQQQGWPEDAVRYGAIKARRGQAEFRARLLAAYGRRCCISGCRVEALLEATHIRPHAVEPNYDTRNGLLLRADLHTLYDLHLLGVDEFGNVVLSSEVADPYYKQLVTSARRITPPDKSEDRPSEDDRRARMQLFRR</sequence>
<name>A0ABV2ISV3_9BURK</name>
<keyword evidence="4" id="KW-1185">Reference proteome</keyword>
<accession>A0ABV2ISV3</accession>